<dbReference type="PANTHER" id="PTHR43819:SF1">
    <property type="entry name" value="ARCHAEAL-TYPE GLUTAMATE SYNTHASE [NADPH]"/>
    <property type="match status" value="1"/>
</dbReference>
<dbReference type="PANTHER" id="PTHR43819">
    <property type="entry name" value="ARCHAEAL-TYPE GLUTAMATE SYNTHASE [NADPH]"/>
    <property type="match status" value="1"/>
</dbReference>
<dbReference type="PIRSF" id="PIRSF500060">
    <property type="entry name" value="UCP500060"/>
    <property type="match status" value="1"/>
</dbReference>
<dbReference type="SUPFAM" id="SSF51395">
    <property type="entry name" value="FMN-linked oxidoreductases"/>
    <property type="match status" value="1"/>
</dbReference>
<dbReference type="EMBL" id="VJMZ01000001">
    <property type="protein sequence ID" value="TRM10968.1"/>
    <property type="molecule type" value="Genomic_DNA"/>
</dbReference>
<reference evidence="5 6" key="1">
    <citation type="submission" date="2019-07" db="EMBL/GenBank/DDBJ databases">
        <title>Genomic analysis of Lentibacillus sp. NKC851-2.</title>
        <authorList>
            <person name="Oh Y.J."/>
        </authorList>
    </citation>
    <scope>NUCLEOTIDE SEQUENCE [LARGE SCALE GENOMIC DNA]</scope>
    <source>
        <strain evidence="5 6">NKC851-2</strain>
    </source>
</reference>
<feature type="transmembrane region" description="Helical" evidence="3">
    <location>
        <begin position="6"/>
        <end position="31"/>
    </location>
</feature>
<dbReference type="InterPro" id="IPR027283">
    <property type="entry name" value="YerD"/>
</dbReference>
<sequence length="537" mass="60029">MNIADIMTVIGFVAVVLLIVILLSIGVYIFFVDRTQRQHPVLRNYPIVGRVRYFFEKIGPELRQYFFNNDREGKPISRNDYQHIVKKAKYKRDVKGFGSQRDFEEPGYYIRNSMFPKLTEELRMDRKTKQTTNRYLLVKDPLFTQREEHLEEDESPAYLLDEEETIVIGENCKYPFLARGQIGMSAMSYGSLGDRAITALSKGLGIAKGAWMNTGEGGLSDYHLKGDTDIIMQIGPGMFGVRDKEGNFNWDELLEKSKIPQLKAFEVKLAQGAKTRGGHVDAEKVTEEIARIRMVEPHTSIDSPNRFPEFDDAPSLFNFIERVREHTGKPVGMKIVVGSHLDADDLAKQMKETGKGPDFITVDGGEGGTGASYQELTDSVGLPIKSALPLVDYALKKHGVRNRVKIIASGKLYSPDRVAIALAMGADLVNIARAFMITVGCIQALKCHSNACPVGVTTTDPDLQKALVVDEKKYRTANYVISMRKGLFRIAAAAGLDSPVHFKREHVVYKDEKGKTWSLDEIYQSMIQPGGEGSMNA</sequence>
<evidence type="ECO:0000313" key="6">
    <source>
        <dbReference type="Proteomes" id="UP000319280"/>
    </source>
</evidence>
<dbReference type="GO" id="GO:0015930">
    <property type="term" value="F:glutamate synthase activity"/>
    <property type="evidence" value="ECO:0007669"/>
    <property type="project" value="InterPro"/>
</dbReference>
<dbReference type="Pfam" id="PF01645">
    <property type="entry name" value="Glu_synthase"/>
    <property type="match status" value="1"/>
</dbReference>
<evidence type="ECO:0000256" key="2">
    <source>
        <dbReference type="PIRNR" id="PIRNR006429"/>
    </source>
</evidence>
<keyword evidence="3" id="KW-0812">Transmembrane</keyword>
<evidence type="ECO:0000256" key="1">
    <source>
        <dbReference type="ARBA" id="ARBA00009716"/>
    </source>
</evidence>
<dbReference type="Proteomes" id="UP000319280">
    <property type="component" value="Unassembled WGS sequence"/>
</dbReference>
<keyword evidence="6" id="KW-1185">Reference proteome</keyword>
<evidence type="ECO:0000259" key="4">
    <source>
        <dbReference type="Pfam" id="PF01645"/>
    </source>
</evidence>
<comment type="similarity">
    <text evidence="1 2">Belongs to the glutamate synthase family.</text>
</comment>
<keyword evidence="3" id="KW-1133">Transmembrane helix</keyword>
<proteinExistence type="inferred from homology"/>
<name>A0A549YGI5_9BACI</name>
<organism evidence="5 6">
    <name type="scientific">Lentibacillus cibarius</name>
    <dbReference type="NCBI Taxonomy" id="2583219"/>
    <lineage>
        <taxon>Bacteria</taxon>
        <taxon>Bacillati</taxon>
        <taxon>Bacillota</taxon>
        <taxon>Bacilli</taxon>
        <taxon>Bacillales</taxon>
        <taxon>Bacillaceae</taxon>
        <taxon>Lentibacillus</taxon>
    </lineage>
</organism>
<dbReference type="RefSeq" id="WP_142790177.1">
    <property type="nucleotide sequence ID" value="NZ_VJMZ01000001.1"/>
</dbReference>
<feature type="domain" description="Glutamate synthase" evidence="4">
    <location>
        <begin position="145"/>
        <end position="496"/>
    </location>
</feature>
<dbReference type="PIRSF" id="PIRSF006429">
    <property type="entry name" value="GOGAT_lg_2"/>
    <property type="match status" value="1"/>
</dbReference>
<accession>A0A549YGI5</accession>
<dbReference type="GO" id="GO:0006537">
    <property type="term" value="P:glutamate biosynthetic process"/>
    <property type="evidence" value="ECO:0007669"/>
    <property type="project" value="InterPro"/>
</dbReference>
<dbReference type="InterPro" id="IPR013785">
    <property type="entry name" value="Aldolase_TIM"/>
</dbReference>
<dbReference type="AlphaFoldDB" id="A0A549YGI5"/>
<protein>
    <submittedName>
        <fullName evidence="5">FMN-binding glutamate synthase family protein</fullName>
    </submittedName>
</protein>
<keyword evidence="3" id="KW-0472">Membrane</keyword>
<evidence type="ECO:0000256" key="3">
    <source>
        <dbReference type="SAM" id="Phobius"/>
    </source>
</evidence>
<dbReference type="CDD" id="cd02808">
    <property type="entry name" value="GltS_FMN"/>
    <property type="match status" value="1"/>
</dbReference>
<evidence type="ECO:0000313" key="5">
    <source>
        <dbReference type="EMBL" id="TRM10968.1"/>
    </source>
</evidence>
<dbReference type="InterPro" id="IPR002932">
    <property type="entry name" value="Glu_synthdom"/>
</dbReference>
<comment type="caution">
    <text evidence="5">The sequence shown here is derived from an EMBL/GenBank/DDBJ whole genome shotgun (WGS) entry which is preliminary data.</text>
</comment>
<dbReference type="InterPro" id="IPR024188">
    <property type="entry name" value="GltB"/>
</dbReference>
<gene>
    <name evidence="5" type="ORF">FH966_04095</name>
</gene>
<dbReference type="Gene3D" id="3.20.20.70">
    <property type="entry name" value="Aldolase class I"/>
    <property type="match status" value="1"/>
</dbReference>